<feature type="transmembrane region" description="Helical" evidence="8">
    <location>
        <begin position="26"/>
        <end position="46"/>
    </location>
</feature>
<dbReference type="Pfam" id="PF00067">
    <property type="entry name" value="p450"/>
    <property type="match status" value="1"/>
</dbReference>
<dbReference type="PANTHER" id="PTHR24305:SF235">
    <property type="entry name" value="CYTOCHROME P450 MONOOXYGENASE APDB-RELATED"/>
    <property type="match status" value="1"/>
</dbReference>
<organism evidence="9 10">
    <name type="scientific">Ustilago trichophora</name>
    <dbReference type="NCBI Taxonomy" id="86804"/>
    <lineage>
        <taxon>Eukaryota</taxon>
        <taxon>Fungi</taxon>
        <taxon>Dikarya</taxon>
        <taxon>Basidiomycota</taxon>
        <taxon>Ustilaginomycotina</taxon>
        <taxon>Ustilaginomycetes</taxon>
        <taxon>Ustilaginales</taxon>
        <taxon>Ustilaginaceae</taxon>
        <taxon>Ustilago</taxon>
    </lineage>
</organism>
<evidence type="ECO:0000256" key="1">
    <source>
        <dbReference type="ARBA" id="ARBA00001971"/>
    </source>
</evidence>
<dbReference type="PROSITE" id="PS00086">
    <property type="entry name" value="CYTOCHROME_P450"/>
    <property type="match status" value="1"/>
</dbReference>
<dbReference type="InterPro" id="IPR001128">
    <property type="entry name" value="Cyt_P450"/>
</dbReference>
<dbReference type="Gene3D" id="1.10.630.10">
    <property type="entry name" value="Cytochrome P450"/>
    <property type="match status" value="1"/>
</dbReference>
<dbReference type="SUPFAM" id="SSF48264">
    <property type="entry name" value="Cytochrome P450"/>
    <property type="match status" value="1"/>
</dbReference>
<feature type="binding site" description="axial binding residue" evidence="6">
    <location>
        <position position="453"/>
    </location>
    <ligand>
        <name>heme</name>
        <dbReference type="ChEBI" id="CHEBI:30413"/>
    </ligand>
    <ligandPart>
        <name>Fe</name>
        <dbReference type="ChEBI" id="CHEBI:18248"/>
    </ligandPart>
</feature>
<dbReference type="PRINTS" id="PR00465">
    <property type="entry name" value="EP450IV"/>
</dbReference>
<dbReference type="InterPro" id="IPR017972">
    <property type="entry name" value="Cyt_P450_CS"/>
</dbReference>
<dbReference type="Proteomes" id="UP000324022">
    <property type="component" value="Unassembled WGS sequence"/>
</dbReference>
<keyword evidence="8" id="KW-1133">Transmembrane helix</keyword>
<dbReference type="PRINTS" id="PR00385">
    <property type="entry name" value="P450"/>
</dbReference>
<accession>A0A5C3ED89</accession>
<comment type="similarity">
    <text evidence="2 7">Belongs to the cytochrome P450 family.</text>
</comment>
<keyword evidence="3 6" id="KW-0479">Metal-binding</keyword>
<keyword evidence="8" id="KW-0812">Transmembrane</keyword>
<dbReference type="GO" id="GO:0044550">
    <property type="term" value="P:secondary metabolite biosynthetic process"/>
    <property type="evidence" value="ECO:0007669"/>
    <property type="project" value="UniProtKB-ARBA"/>
</dbReference>
<keyword evidence="5 6" id="KW-0408">Iron</keyword>
<evidence type="ECO:0000256" key="5">
    <source>
        <dbReference type="ARBA" id="ARBA00023004"/>
    </source>
</evidence>
<dbReference type="OrthoDB" id="2551907at2759"/>
<evidence type="ECO:0000256" key="4">
    <source>
        <dbReference type="ARBA" id="ARBA00023002"/>
    </source>
</evidence>
<dbReference type="InterPro" id="IPR050121">
    <property type="entry name" value="Cytochrome_P450_monoxygenase"/>
</dbReference>
<keyword evidence="8" id="KW-0472">Membrane</keyword>
<gene>
    <name evidence="9" type="ORF">UTRI_05168</name>
</gene>
<keyword evidence="6 7" id="KW-0349">Heme</keyword>
<dbReference type="InterPro" id="IPR002403">
    <property type="entry name" value="Cyt_P450_E_grp-IV"/>
</dbReference>
<reference evidence="9 10" key="1">
    <citation type="submission" date="2018-03" db="EMBL/GenBank/DDBJ databases">
        <authorList>
            <person name="Guldener U."/>
        </authorList>
    </citation>
    <scope>NUCLEOTIDE SEQUENCE [LARGE SCALE GENOMIC DNA]</scope>
    <source>
        <strain evidence="9 10">NBRC100155</strain>
    </source>
</reference>
<evidence type="ECO:0000313" key="9">
    <source>
        <dbReference type="EMBL" id="SPO28025.1"/>
    </source>
</evidence>
<dbReference type="GO" id="GO:0005506">
    <property type="term" value="F:iron ion binding"/>
    <property type="evidence" value="ECO:0007669"/>
    <property type="project" value="InterPro"/>
</dbReference>
<evidence type="ECO:0000313" key="10">
    <source>
        <dbReference type="Proteomes" id="UP000324022"/>
    </source>
</evidence>
<protein>
    <recommendedName>
        <fullName evidence="11">Cytochrome P450</fullName>
    </recommendedName>
</protein>
<keyword evidence="7" id="KW-0503">Monooxygenase</keyword>
<dbReference type="GO" id="GO:0004497">
    <property type="term" value="F:monooxygenase activity"/>
    <property type="evidence" value="ECO:0007669"/>
    <property type="project" value="UniProtKB-KW"/>
</dbReference>
<evidence type="ECO:0000256" key="8">
    <source>
        <dbReference type="SAM" id="Phobius"/>
    </source>
</evidence>
<sequence length="520" mass="58823">MSTYYDAVAQTNGSQYNLQDLGATQVFPWLMPLVLLALALSALGPATRLCSKASLQTGPGVEGDAKDTRFSRFSHGAELSDDWRARYGTTPHWTRNGRVTEVVLSTPAQVMSFYHKDAKLHTKRDSIGFGHYFGRLLGKCVGAIDGQRWTLLRGIFDPHFTHRVSMSLGSTMLGLVQEWAETLGSGDETSFSVEAVDATSKLPFKIISLAIFGPTVLEFSNFERLWNMVKLHEEIFQYAALHRWAKHAAYQALFWTRPNRIMAQFQREFAQFCLDMIAQDPTSAASEMYLRVKDKTMSMDEFTQTIDEILFANIDVTASVIAWTLIHIAQTPKVQDSLVEEFGTRHEVKPDEVFSEYICATETMLHWSVMESMRLSPPTFFSLPEQSGQDKVLPGGVAIPAGTPVIIDAWTLNRLSQVWGTNSLEFDPTRFSHLKPASYRYSLWRFGMGPRKCVGQFFADKMIKMAVYSVLNRYQLKLEGDMPTPRRDRMTNTPQGRLLFSIRSMPVNDPNCRTLLPCRT</sequence>
<dbReference type="AlphaFoldDB" id="A0A5C3ED89"/>
<keyword evidence="10" id="KW-1185">Reference proteome</keyword>
<dbReference type="EMBL" id="OOIN01000020">
    <property type="protein sequence ID" value="SPO28025.1"/>
    <property type="molecule type" value="Genomic_DNA"/>
</dbReference>
<evidence type="ECO:0008006" key="11">
    <source>
        <dbReference type="Google" id="ProtNLM"/>
    </source>
</evidence>
<name>A0A5C3ED89_9BASI</name>
<dbReference type="PANTHER" id="PTHR24305">
    <property type="entry name" value="CYTOCHROME P450"/>
    <property type="match status" value="1"/>
</dbReference>
<evidence type="ECO:0000256" key="2">
    <source>
        <dbReference type="ARBA" id="ARBA00010617"/>
    </source>
</evidence>
<evidence type="ECO:0000256" key="3">
    <source>
        <dbReference type="ARBA" id="ARBA00022723"/>
    </source>
</evidence>
<dbReference type="InterPro" id="IPR036396">
    <property type="entry name" value="Cyt_P450_sf"/>
</dbReference>
<evidence type="ECO:0000256" key="6">
    <source>
        <dbReference type="PIRSR" id="PIRSR602403-1"/>
    </source>
</evidence>
<evidence type="ECO:0000256" key="7">
    <source>
        <dbReference type="RuleBase" id="RU000461"/>
    </source>
</evidence>
<proteinExistence type="inferred from homology"/>
<dbReference type="GO" id="GO:0016705">
    <property type="term" value="F:oxidoreductase activity, acting on paired donors, with incorporation or reduction of molecular oxygen"/>
    <property type="evidence" value="ECO:0007669"/>
    <property type="project" value="InterPro"/>
</dbReference>
<keyword evidence="4 7" id="KW-0560">Oxidoreductase</keyword>
<comment type="cofactor">
    <cofactor evidence="1 6">
        <name>heme</name>
        <dbReference type="ChEBI" id="CHEBI:30413"/>
    </cofactor>
</comment>
<dbReference type="GO" id="GO:0020037">
    <property type="term" value="F:heme binding"/>
    <property type="evidence" value="ECO:0007669"/>
    <property type="project" value="InterPro"/>
</dbReference>